<dbReference type="AlphaFoldDB" id="A0A9Q0GUL1"/>
<protein>
    <submittedName>
        <fullName evidence="1">Uncharacterized protein</fullName>
    </submittedName>
</protein>
<keyword evidence="2" id="KW-1185">Reference proteome</keyword>
<evidence type="ECO:0000313" key="1">
    <source>
        <dbReference type="EMBL" id="KAJ4952973.1"/>
    </source>
</evidence>
<dbReference type="Proteomes" id="UP001141806">
    <property type="component" value="Unassembled WGS sequence"/>
</dbReference>
<gene>
    <name evidence="1" type="ORF">NE237_029805</name>
</gene>
<dbReference type="PANTHER" id="PTHR47832">
    <property type="entry name" value="DNA PHOTOLYASE"/>
    <property type="match status" value="1"/>
</dbReference>
<proteinExistence type="predicted"/>
<dbReference type="OrthoDB" id="408373at2759"/>
<evidence type="ECO:0000313" key="2">
    <source>
        <dbReference type="Proteomes" id="UP001141806"/>
    </source>
</evidence>
<sequence>MLKVSMFREYCNGVVIKELNVGHWPHDEQPDEVNFILCGWIKIVETASSQECCRGYGSIKTLALRPFAAIVARFWYMPWSSLLAYSIPKNASSPFSKPLSSGKTCIRQDCMAWLQNMERVDDWLIDEMIRASCDPGVLLVLESIFNFNLVIPLNYLLQSFGGKVIIVQV</sequence>
<dbReference type="PANTHER" id="PTHR47832:SF1">
    <property type="entry name" value="DNA PHOTOLYASE"/>
    <property type="match status" value="1"/>
</dbReference>
<organism evidence="1 2">
    <name type="scientific">Protea cynaroides</name>
    <dbReference type="NCBI Taxonomy" id="273540"/>
    <lineage>
        <taxon>Eukaryota</taxon>
        <taxon>Viridiplantae</taxon>
        <taxon>Streptophyta</taxon>
        <taxon>Embryophyta</taxon>
        <taxon>Tracheophyta</taxon>
        <taxon>Spermatophyta</taxon>
        <taxon>Magnoliopsida</taxon>
        <taxon>Proteales</taxon>
        <taxon>Proteaceae</taxon>
        <taxon>Protea</taxon>
    </lineage>
</organism>
<accession>A0A9Q0GUL1</accession>
<name>A0A9Q0GUL1_9MAGN</name>
<comment type="caution">
    <text evidence="1">The sequence shown here is derived from an EMBL/GenBank/DDBJ whole genome shotgun (WGS) entry which is preliminary data.</text>
</comment>
<reference evidence="1" key="1">
    <citation type="journal article" date="2023" name="Plant J.">
        <title>The genome of the king protea, Protea cynaroides.</title>
        <authorList>
            <person name="Chang J."/>
            <person name="Duong T.A."/>
            <person name="Schoeman C."/>
            <person name="Ma X."/>
            <person name="Roodt D."/>
            <person name="Barker N."/>
            <person name="Li Z."/>
            <person name="Van de Peer Y."/>
            <person name="Mizrachi E."/>
        </authorList>
    </citation>
    <scope>NUCLEOTIDE SEQUENCE</scope>
    <source>
        <tissue evidence="1">Young leaves</tissue>
    </source>
</reference>
<dbReference type="EMBL" id="JAMYWD010000012">
    <property type="protein sequence ID" value="KAJ4952973.1"/>
    <property type="molecule type" value="Genomic_DNA"/>
</dbReference>